<dbReference type="EMBL" id="KN823110">
    <property type="protein sequence ID" value="KIO22420.1"/>
    <property type="molecule type" value="Genomic_DNA"/>
</dbReference>
<reference evidence="3 5" key="1">
    <citation type="submission" date="2014-04" db="EMBL/GenBank/DDBJ databases">
        <authorList>
            <consortium name="DOE Joint Genome Institute"/>
            <person name="Kuo A."/>
            <person name="Girlanda M."/>
            <person name="Perotto S."/>
            <person name="Kohler A."/>
            <person name="Nagy L.G."/>
            <person name="Floudas D."/>
            <person name="Copeland A."/>
            <person name="Barry K.W."/>
            <person name="Cichocki N."/>
            <person name="Veneault-Fourrey C."/>
            <person name="LaButti K."/>
            <person name="Lindquist E.A."/>
            <person name="Lipzen A."/>
            <person name="Lundell T."/>
            <person name="Morin E."/>
            <person name="Murat C."/>
            <person name="Sun H."/>
            <person name="Tunlid A."/>
            <person name="Henrissat B."/>
            <person name="Grigoriev I.V."/>
            <person name="Hibbett D.S."/>
            <person name="Martin F."/>
            <person name="Nordberg H.P."/>
            <person name="Cantor M.N."/>
            <person name="Hua S.X."/>
        </authorList>
    </citation>
    <scope>NUCLEOTIDE SEQUENCE [LARGE SCALE GENOMIC DNA]</scope>
    <source>
        <strain evidence="3 5">MUT 4182</strain>
    </source>
</reference>
<evidence type="ECO:0000313" key="3">
    <source>
        <dbReference type="EMBL" id="KIO19124.1"/>
    </source>
</evidence>
<name>A0A0C3Q6V9_9AGAM</name>
<sequence>MSVTTIVAAGCVSVICSAWLPIWWTRHWGANGFNSCPQLCTCRFDCGWAADTYHEVHALTLERRNRPSKSARRDAGLSDDQVLGELGPGGAADMGERAADLVTEQERYRKAAGMFIVRRDGTVEKTMDDREIERRRNNIEHVEVRDELQEGRPGMGSRRTTRQETWSRVPSSSRESRTAVQPPQEEVKQEEGRGSILSEPASISKQALRHD</sequence>
<keyword evidence="2" id="KW-1133">Transmembrane helix</keyword>
<keyword evidence="5" id="KW-1185">Reference proteome</keyword>
<feature type="compositionally biased region" description="Basic and acidic residues" evidence="1">
    <location>
        <begin position="65"/>
        <end position="76"/>
    </location>
</feature>
<protein>
    <submittedName>
        <fullName evidence="3">Uncharacterized protein</fullName>
    </submittedName>
</protein>
<dbReference type="AlphaFoldDB" id="A0A0C3Q6V9"/>
<evidence type="ECO:0000256" key="1">
    <source>
        <dbReference type="SAM" id="MobiDB-lite"/>
    </source>
</evidence>
<accession>A0A0C3Q6V9</accession>
<feature type="region of interest" description="Disordered" evidence="1">
    <location>
        <begin position="143"/>
        <end position="211"/>
    </location>
</feature>
<gene>
    <name evidence="4" type="ORF">M407DRAFT_118202</name>
    <name evidence="3" type="ORF">M407DRAFT_150470</name>
</gene>
<feature type="region of interest" description="Disordered" evidence="1">
    <location>
        <begin position="65"/>
        <end position="94"/>
    </location>
</feature>
<feature type="transmembrane region" description="Helical" evidence="2">
    <location>
        <begin position="6"/>
        <end position="24"/>
    </location>
</feature>
<dbReference type="OrthoDB" id="3181732at2759"/>
<dbReference type="EMBL" id="KN823240">
    <property type="protein sequence ID" value="KIO19124.1"/>
    <property type="molecule type" value="Genomic_DNA"/>
</dbReference>
<evidence type="ECO:0000313" key="4">
    <source>
        <dbReference type="EMBL" id="KIO22420.1"/>
    </source>
</evidence>
<dbReference type="Proteomes" id="UP000054248">
    <property type="component" value="Unassembled WGS sequence"/>
</dbReference>
<reference evidence="3" key="3">
    <citation type="submission" date="2015-02" db="EMBL/GenBank/DDBJ databases">
        <title>Evolutionary Origins and Diversification of the Mycorrhizal Mutualists.</title>
        <authorList>
            <consortium name="DOE Joint Genome Institute"/>
            <consortium name="Mycorrhizal Genomics Consortium"/>
            <person name="Kohler A."/>
            <person name="Kuo A."/>
            <person name="Nagy L.G."/>
            <person name="Floudas D."/>
            <person name="Copeland A."/>
            <person name="Barry K.W."/>
            <person name="Cichocki N."/>
            <person name="Veneault-Fourrey C."/>
            <person name="LaButti K."/>
            <person name="Lindquist E.A."/>
            <person name="Lipzen A."/>
            <person name="Lundell T."/>
            <person name="Morin E."/>
            <person name="Murat C."/>
            <person name="Riley R."/>
            <person name="Ohm R."/>
            <person name="Sun H."/>
            <person name="Tunlid A."/>
            <person name="Henrissat B."/>
            <person name="Grigoriev I.V."/>
            <person name="Hibbett D.S."/>
            <person name="Martin F."/>
        </authorList>
    </citation>
    <scope>NUCLEOTIDE SEQUENCE</scope>
    <source>
        <strain evidence="3">MUT 4182</strain>
    </source>
</reference>
<proteinExistence type="predicted"/>
<feature type="compositionally biased region" description="Polar residues" evidence="1">
    <location>
        <begin position="163"/>
        <end position="173"/>
    </location>
</feature>
<keyword evidence="2" id="KW-0472">Membrane</keyword>
<dbReference type="HOGENOM" id="CLU_1305680_0_0_1"/>
<keyword evidence="2" id="KW-0812">Transmembrane</keyword>
<evidence type="ECO:0000256" key="2">
    <source>
        <dbReference type="SAM" id="Phobius"/>
    </source>
</evidence>
<evidence type="ECO:0000313" key="5">
    <source>
        <dbReference type="Proteomes" id="UP000054248"/>
    </source>
</evidence>
<organism evidence="3 5">
    <name type="scientific">Tulasnella calospora MUT 4182</name>
    <dbReference type="NCBI Taxonomy" id="1051891"/>
    <lineage>
        <taxon>Eukaryota</taxon>
        <taxon>Fungi</taxon>
        <taxon>Dikarya</taxon>
        <taxon>Basidiomycota</taxon>
        <taxon>Agaricomycotina</taxon>
        <taxon>Agaricomycetes</taxon>
        <taxon>Cantharellales</taxon>
        <taxon>Tulasnellaceae</taxon>
        <taxon>Tulasnella</taxon>
    </lineage>
</organism>
<reference evidence="5" key="2">
    <citation type="submission" date="2015-01" db="EMBL/GenBank/DDBJ databases">
        <title>Evolutionary Origins and Diversification of the Mycorrhizal Mutualists.</title>
        <authorList>
            <consortium name="DOE Joint Genome Institute"/>
            <consortium name="Mycorrhizal Genomics Consortium"/>
            <person name="Kohler A."/>
            <person name="Kuo A."/>
            <person name="Nagy L.G."/>
            <person name="Floudas D."/>
            <person name="Copeland A."/>
            <person name="Barry K.W."/>
            <person name="Cichocki N."/>
            <person name="Veneault-Fourrey C."/>
            <person name="LaButti K."/>
            <person name="Lindquist E.A."/>
            <person name="Lipzen A."/>
            <person name="Lundell T."/>
            <person name="Morin E."/>
            <person name="Murat C."/>
            <person name="Riley R."/>
            <person name="Ohm R."/>
            <person name="Sun H."/>
            <person name="Tunlid A."/>
            <person name="Henrissat B."/>
            <person name="Grigoriev I.V."/>
            <person name="Hibbett D.S."/>
            <person name="Martin F."/>
        </authorList>
    </citation>
    <scope>NUCLEOTIDE SEQUENCE [LARGE SCALE GENOMIC DNA]</scope>
    <source>
        <strain evidence="5">MUT 4182</strain>
    </source>
</reference>